<dbReference type="GO" id="GO:0016020">
    <property type="term" value="C:membrane"/>
    <property type="evidence" value="ECO:0007669"/>
    <property type="project" value="UniProtKB-SubCell"/>
</dbReference>
<dbReference type="EMBL" id="LNXV01000015">
    <property type="protein sequence ID" value="KTC83724.1"/>
    <property type="molecule type" value="Genomic_DNA"/>
</dbReference>
<dbReference type="InterPro" id="IPR006603">
    <property type="entry name" value="PQ-loop_rpt"/>
</dbReference>
<sequence length="96" mass="10811">MDVSHQVIEFGFSVSLLVNALLFIPQIVSLLKCKSAQGVSLITFAGFNIIQLFTVLHGVFAKDYILTAGFFLSFLTCGMVTWLVIYYRYIKKQIPL</sequence>
<protein>
    <recommendedName>
        <fullName evidence="8">PQ loop repeat protein</fullName>
    </recommendedName>
</protein>
<evidence type="ECO:0000313" key="7">
    <source>
        <dbReference type="Proteomes" id="UP000054742"/>
    </source>
</evidence>
<keyword evidence="2 5" id="KW-0812">Transmembrane</keyword>
<dbReference type="RefSeq" id="WP_058441767.1">
    <property type="nucleotide sequence ID" value="NZ_CAAAHU010000027.1"/>
</dbReference>
<gene>
    <name evidence="6" type="ORF">Lbru_1693</name>
</gene>
<keyword evidence="4 5" id="KW-0472">Membrane</keyword>
<keyword evidence="3 5" id="KW-1133">Transmembrane helix</keyword>
<evidence type="ECO:0000256" key="3">
    <source>
        <dbReference type="ARBA" id="ARBA00022989"/>
    </source>
</evidence>
<reference evidence="6 7" key="1">
    <citation type="submission" date="2015-11" db="EMBL/GenBank/DDBJ databases">
        <title>Genomic analysis of 38 Legionella species identifies large and diverse effector repertoires.</title>
        <authorList>
            <person name="Burstein D."/>
            <person name="Amaro F."/>
            <person name="Zusman T."/>
            <person name="Lifshitz Z."/>
            <person name="Cohen O."/>
            <person name="Gilbert J.A."/>
            <person name="Pupko T."/>
            <person name="Shuman H.A."/>
            <person name="Segal G."/>
        </authorList>
    </citation>
    <scope>NUCLEOTIDE SEQUENCE [LARGE SCALE GENOMIC DNA]</scope>
    <source>
        <strain evidence="6 7">ATCC 43878</strain>
    </source>
</reference>
<dbReference type="OrthoDB" id="514649at2"/>
<evidence type="ECO:0000256" key="2">
    <source>
        <dbReference type="ARBA" id="ARBA00022692"/>
    </source>
</evidence>
<feature type="transmembrane region" description="Helical" evidence="5">
    <location>
        <begin position="65"/>
        <end position="87"/>
    </location>
</feature>
<comment type="caution">
    <text evidence="6">The sequence shown here is derived from an EMBL/GenBank/DDBJ whole genome shotgun (WGS) entry which is preliminary data.</text>
</comment>
<dbReference type="Gene3D" id="1.20.1280.290">
    <property type="match status" value="1"/>
</dbReference>
<name>A0A0W0SK71_9GAMM</name>
<proteinExistence type="predicted"/>
<accession>A0A0W0SK71</accession>
<organism evidence="6 7">
    <name type="scientific">Legionella brunensis</name>
    <dbReference type="NCBI Taxonomy" id="29422"/>
    <lineage>
        <taxon>Bacteria</taxon>
        <taxon>Pseudomonadati</taxon>
        <taxon>Pseudomonadota</taxon>
        <taxon>Gammaproteobacteria</taxon>
        <taxon>Legionellales</taxon>
        <taxon>Legionellaceae</taxon>
        <taxon>Legionella</taxon>
    </lineage>
</organism>
<dbReference type="AlphaFoldDB" id="A0A0W0SK71"/>
<dbReference type="PATRIC" id="fig|29422.6.peg.1798"/>
<evidence type="ECO:0008006" key="8">
    <source>
        <dbReference type="Google" id="ProtNLM"/>
    </source>
</evidence>
<evidence type="ECO:0000256" key="1">
    <source>
        <dbReference type="ARBA" id="ARBA00004141"/>
    </source>
</evidence>
<evidence type="ECO:0000256" key="5">
    <source>
        <dbReference type="SAM" id="Phobius"/>
    </source>
</evidence>
<comment type="subcellular location">
    <subcellularLocation>
        <location evidence="1">Membrane</location>
        <topology evidence="1">Multi-pass membrane protein</topology>
    </subcellularLocation>
</comment>
<dbReference type="Proteomes" id="UP000054742">
    <property type="component" value="Unassembled WGS sequence"/>
</dbReference>
<evidence type="ECO:0000313" key="6">
    <source>
        <dbReference type="EMBL" id="KTC83724.1"/>
    </source>
</evidence>
<evidence type="ECO:0000256" key="4">
    <source>
        <dbReference type="ARBA" id="ARBA00023136"/>
    </source>
</evidence>
<feature type="transmembrane region" description="Helical" evidence="5">
    <location>
        <begin position="38"/>
        <end position="59"/>
    </location>
</feature>
<dbReference type="STRING" id="29422.Lbru_1693"/>
<dbReference type="Pfam" id="PF04193">
    <property type="entry name" value="PQ-loop"/>
    <property type="match status" value="1"/>
</dbReference>
<feature type="transmembrane region" description="Helical" evidence="5">
    <location>
        <begin position="12"/>
        <end position="31"/>
    </location>
</feature>
<keyword evidence="7" id="KW-1185">Reference proteome</keyword>